<feature type="transmembrane region" description="Helical" evidence="1">
    <location>
        <begin position="12"/>
        <end position="33"/>
    </location>
</feature>
<keyword evidence="1" id="KW-0812">Transmembrane</keyword>
<evidence type="ECO:0000256" key="1">
    <source>
        <dbReference type="SAM" id="Phobius"/>
    </source>
</evidence>
<protein>
    <submittedName>
        <fullName evidence="2">Uncharacterized protein</fullName>
    </submittedName>
</protein>
<dbReference type="Proteomes" id="UP000266745">
    <property type="component" value="Chromosome"/>
</dbReference>
<dbReference type="AlphaFoldDB" id="A0A3G1B5F0"/>
<organism evidence="2 3">
    <name type="scientific">Candidatus Nitrosotenuis cloacae</name>
    <dbReference type="NCBI Taxonomy" id="1603555"/>
    <lineage>
        <taxon>Archaea</taxon>
        <taxon>Nitrososphaerota</taxon>
        <taxon>Candidatus Nitrosotenuis</taxon>
    </lineage>
</organism>
<name>A0A3G1B5F0_9ARCH</name>
<gene>
    <name evidence="2" type="ORF">SU86_006180</name>
</gene>
<dbReference type="RefSeq" id="WP_048188935.1">
    <property type="nucleotide sequence ID" value="NZ_CP011097.1"/>
</dbReference>
<keyword evidence="1" id="KW-0472">Membrane</keyword>
<dbReference type="STRING" id="1603555.SU86_006180"/>
<reference evidence="2 3" key="1">
    <citation type="journal article" date="2016" name="Sci. Rep.">
        <title>A novel ammonia-oxidizing archaeon from wastewater treatment plant: Its enrichment, physiological and genomic characteristics.</title>
        <authorList>
            <person name="Li Y."/>
            <person name="Ding K."/>
            <person name="Wen X."/>
            <person name="Zhang B."/>
            <person name="Shen B."/>
            <person name="Yang Y."/>
        </authorList>
    </citation>
    <scope>NUCLEOTIDE SEQUENCE [LARGE SCALE GENOMIC DNA]</scope>
    <source>
        <strain evidence="2 3">SAT1</strain>
    </source>
</reference>
<sequence length="92" mass="10269">MSHIEGIDVIDFVLLTIYPVAALFLVEMVFRVIKLANWMKLFSQAIVSIGFGIAYLTLITAHWLTALVLFALAVALLYQAKIAKIKPGRSIY</sequence>
<dbReference type="KEGG" id="tah:SU86_006180"/>
<dbReference type="GeneID" id="24875988"/>
<feature type="transmembrane region" description="Helical" evidence="1">
    <location>
        <begin position="45"/>
        <end position="78"/>
    </location>
</feature>
<keyword evidence="3" id="KW-1185">Reference proteome</keyword>
<dbReference type="EMBL" id="CP011097">
    <property type="protein sequence ID" value="AJZ76024.1"/>
    <property type="molecule type" value="Genomic_DNA"/>
</dbReference>
<proteinExistence type="predicted"/>
<evidence type="ECO:0000313" key="2">
    <source>
        <dbReference type="EMBL" id="AJZ76024.1"/>
    </source>
</evidence>
<accession>A0A3G1B5F0</accession>
<keyword evidence="1" id="KW-1133">Transmembrane helix</keyword>
<dbReference type="OrthoDB" id="7699at2157"/>
<evidence type="ECO:0000313" key="3">
    <source>
        <dbReference type="Proteomes" id="UP000266745"/>
    </source>
</evidence>